<sequence>MTSWDEIKLLAADLRRVQLGQSSKRLSNRNCVELVNKLLSSGQLEVITTVNSKDYVTPEYLLTQIKNEVIASGGRISLTEVQQTLGVDFQTVEEYAGRLVASTPSLTMCLGQLISREYMARTFSAINESLQRKGRIAMSEITRQYDLPTDFLADAVAEQVGHHIEGFVDPIDSSVIYTHSYFNQQTAILRGALSGCTRMISLKKLVAEFDLAPSLVFKCFDQLRSKNALRGSILGGHYVDRAVYVPEKFMEKLNRHLDDFRRRNGYLEYAYVRKFGVGDHAPVIAGVLSRLGESKTAVHLKNCVISENLWSQIEADAETTINQYNWLDVNSIVPTVLSGADVEVVCSMLAKSHKSWIRADQSSFFKDSLVQLCAPIFEDAIAEKAEKEGPLLGKAKIQTVPSKDPTGKKKAAAKGKRKKGNADREDELSTRGGGGVGAFMAESEIAETLKHSSLNLENCPQAILDEVSDRLYGILNSKYQAQVDSVLLQSTEGQRKSRSDIIEKVMSLYSAIRLSDVAADQFDENIAEQLRIFLLRTLATDFANLALADFANLPDATENTKKARDTAIREMASPAKEYFEQLIASLNEKNLHSFYDAADKIALPNICSLNLRFPDKKAKITLMVKYDQELRNQLESNAEPASALLLCCLLLFAKYTDQMLHASGKFVPQIVTLLLNKLPADLASKLTRAHTDVVRLIKNQRDPDAQAAAVESVALLRASV</sequence>
<feature type="domain" description="E3 UFM1-protein ligase-like C-terminal" evidence="10">
    <location>
        <begin position="621"/>
        <end position="708"/>
    </location>
</feature>
<dbReference type="InterPro" id="IPR056761">
    <property type="entry name" value="Ufl1-like_C"/>
</dbReference>
<dbReference type="STRING" id="70415.A0A5S6R3C3"/>
<dbReference type="Proteomes" id="UP000046395">
    <property type="component" value="Unassembled WGS sequence"/>
</dbReference>
<dbReference type="Pfam" id="PF25041">
    <property type="entry name" value="UFL1_C"/>
    <property type="match status" value="1"/>
</dbReference>
<dbReference type="GO" id="GO:0032434">
    <property type="term" value="P:regulation of proteasomal ubiquitin-dependent protein catabolic process"/>
    <property type="evidence" value="ECO:0007669"/>
    <property type="project" value="TreeGrafter"/>
</dbReference>
<dbReference type="GO" id="GO:1990592">
    <property type="term" value="P:protein K69-linked ufmylation"/>
    <property type="evidence" value="ECO:0007669"/>
    <property type="project" value="TreeGrafter"/>
</dbReference>
<comment type="function">
    <text evidence="1">E3 UFM1-protein ligase that mediates ufmylation of target proteins.</text>
</comment>
<evidence type="ECO:0000313" key="12">
    <source>
        <dbReference type="WBParaSite" id="TMUE_3000013809.1"/>
    </source>
</evidence>
<dbReference type="InterPro" id="IPR056580">
    <property type="entry name" value="Ufl1_dom"/>
</dbReference>
<dbReference type="Pfam" id="PF23659">
    <property type="entry name" value="UFL1"/>
    <property type="match status" value="1"/>
</dbReference>
<dbReference type="PANTHER" id="PTHR31057">
    <property type="entry name" value="E3 UFM1-PROTEIN LIGASE 1"/>
    <property type="match status" value="1"/>
</dbReference>
<evidence type="ECO:0000313" key="11">
    <source>
        <dbReference type="Proteomes" id="UP000046395"/>
    </source>
</evidence>
<reference evidence="12" key="1">
    <citation type="submission" date="2019-12" db="UniProtKB">
        <authorList>
            <consortium name="WormBaseParasite"/>
        </authorList>
    </citation>
    <scope>IDENTIFICATION</scope>
</reference>
<accession>A0A5S6R3C3</accession>
<proteinExistence type="inferred from homology"/>
<dbReference type="Pfam" id="PF25870">
    <property type="entry name" value="WHD_UFL1_5th"/>
    <property type="match status" value="1"/>
</dbReference>
<feature type="compositionally biased region" description="Basic residues" evidence="7">
    <location>
        <begin position="408"/>
        <end position="419"/>
    </location>
</feature>
<dbReference type="AlphaFoldDB" id="A0A5S6R3C3"/>
<dbReference type="InterPro" id="IPR056579">
    <property type="entry name" value="Ufl1_N"/>
</dbReference>
<dbReference type="GO" id="GO:0061666">
    <property type="term" value="F:UFM1 ligase activity"/>
    <property type="evidence" value="ECO:0007669"/>
    <property type="project" value="InterPro"/>
</dbReference>
<dbReference type="Pfam" id="PF09743">
    <property type="entry name" value="E3_UFM1_ligase"/>
    <property type="match status" value="1"/>
</dbReference>
<evidence type="ECO:0000256" key="4">
    <source>
        <dbReference type="ARBA" id="ARBA00022679"/>
    </source>
</evidence>
<feature type="compositionally biased region" description="Basic and acidic residues" evidence="7">
    <location>
        <begin position="420"/>
        <end position="429"/>
    </location>
</feature>
<dbReference type="InterPro" id="IPR018611">
    <property type="entry name" value="Ufl1"/>
</dbReference>
<dbReference type="PANTHER" id="PTHR31057:SF0">
    <property type="entry name" value="E3 UFM1-PROTEIN LIGASE 1"/>
    <property type="match status" value="1"/>
</dbReference>
<keyword evidence="11" id="KW-1185">Reference proteome</keyword>
<evidence type="ECO:0000259" key="10">
    <source>
        <dbReference type="Pfam" id="PF25041"/>
    </source>
</evidence>
<protein>
    <recommendedName>
        <fullName evidence="3">E3 UFM1-protein ligase 1 homolog</fullName>
    </recommendedName>
    <alternativeName>
        <fullName evidence="6">E3 UFM1-protein transferase 1 homolog</fullName>
    </alternativeName>
</protein>
<name>A0A5S6R3C3_TRIMR</name>
<feature type="region of interest" description="Disordered" evidence="7">
    <location>
        <begin position="394"/>
        <end position="435"/>
    </location>
</feature>
<evidence type="ECO:0000256" key="2">
    <source>
        <dbReference type="ARBA" id="ARBA00010789"/>
    </source>
</evidence>
<evidence type="ECO:0000256" key="5">
    <source>
        <dbReference type="ARBA" id="ARBA00022786"/>
    </source>
</evidence>
<dbReference type="WBParaSite" id="TMUE_3000013809.1">
    <property type="protein sequence ID" value="TMUE_3000013809.1"/>
    <property type="gene ID" value="WBGene00289098"/>
</dbReference>
<evidence type="ECO:0000256" key="7">
    <source>
        <dbReference type="SAM" id="MobiDB-lite"/>
    </source>
</evidence>
<evidence type="ECO:0000256" key="6">
    <source>
        <dbReference type="ARBA" id="ARBA00030452"/>
    </source>
</evidence>
<evidence type="ECO:0000259" key="8">
    <source>
        <dbReference type="Pfam" id="PF09743"/>
    </source>
</evidence>
<evidence type="ECO:0000256" key="3">
    <source>
        <dbReference type="ARBA" id="ARBA00014160"/>
    </source>
</evidence>
<dbReference type="GO" id="GO:0034976">
    <property type="term" value="P:response to endoplasmic reticulum stress"/>
    <property type="evidence" value="ECO:0007669"/>
    <property type="project" value="TreeGrafter"/>
</dbReference>
<keyword evidence="4" id="KW-0808">Transferase</keyword>
<evidence type="ECO:0000256" key="1">
    <source>
        <dbReference type="ARBA" id="ARBA00003950"/>
    </source>
</evidence>
<comment type="similarity">
    <text evidence="2">Belongs to the UFL1 family.</text>
</comment>
<feature type="domain" description="E3 UFM1-protein ligase 1-like N-terminal" evidence="8">
    <location>
        <begin position="6"/>
        <end position="280"/>
    </location>
</feature>
<organism evidence="11 12">
    <name type="scientific">Trichuris muris</name>
    <name type="common">Mouse whipworm</name>
    <dbReference type="NCBI Taxonomy" id="70415"/>
    <lineage>
        <taxon>Eukaryota</taxon>
        <taxon>Metazoa</taxon>
        <taxon>Ecdysozoa</taxon>
        <taxon>Nematoda</taxon>
        <taxon>Enoplea</taxon>
        <taxon>Dorylaimia</taxon>
        <taxon>Trichinellida</taxon>
        <taxon>Trichuridae</taxon>
        <taxon>Trichuris</taxon>
    </lineage>
</organism>
<feature type="domain" description="E3 UFM1-protein ligase 1-like" evidence="9">
    <location>
        <begin position="500"/>
        <end position="612"/>
    </location>
</feature>
<keyword evidence="5" id="KW-0833">Ubl conjugation pathway</keyword>
<dbReference type="GO" id="GO:0005789">
    <property type="term" value="C:endoplasmic reticulum membrane"/>
    <property type="evidence" value="ECO:0007669"/>
    <property type="project" value="TreeGrafter"/>
</dbReference>
<evidence type="ECO:0000259" key="9">
    <source>
        <dbReference type="Pfam" id="PF23659"/>
    </source>
</evidence>